<reference evidence="1" key="1">
    <citation type="submission" date="2022-09" db="EMBL/GenBank/DDBJ databases">
        <authorList>
            <person name="Li Z.-J."/>
        </authorList>
    </citation>
    <scope>NUCLEOTIDE SEQUENCE</scope>
    <source>
        <strain evidence="1">TGB11</strain>
    </source>
</reference>
<organism evidence="1 2">
    <name type="scientific">Salinivibrio kushneri</name>
    <dbReference type="NCBI Taxonomy" id="1908198"/>
    <lineage>
        <taxon>Bacteria</taxon>
        <taxon>Pseudomonadati</taxon>
        <taxon>Pseudomonadota</taxon>
        <taxon>Gammaproteobacteria</taxon>
        <taxon>Vibrionales</taxon>
        <taxon>Vibrionaceae</taxon>
        <taxon>Salinivibrio</taxon>
    </lineage>
</organism>
<accession>A0AA47KIZ2</accession>
<protein>
    <submittedName>
        <fullName evidence="1">HopJ type III effector protein</fullName>
    </submittedName>
</protein>
<evidence type="ECO:0000313" key="2">
    <source>
        <dbReference type="Proteomes" id="UP001164748"/>
    </source>
</evidence>
<dbReference type="InterPro" id="IPR038604">
    <property type="entry name" value="HopJ_sf"/>
</dbReference>
<evidence type="ECO:0000313" key="1">
    <source>
        <dbReference type="EMBL" id="WBA07795.1"/>
    </source>
</evidence>
<name>A0AA47KIZ2_9GAMM</name>
<dbReference type="AlphaFoldDB" id="A0AA47KIZ2"/>
<proteinExistence type="predicted"/>
<dbReference type="Pfam" id="PF08888">
    <property type="entry name" value="HopJ"/>
    <property type="match status" value="1"/>
</dbReference>
<dbReference type="Gene3D" id="3.20.160.10">
    <property type="entry name" value="vpa0580 domain like"/>
    <property type="match status" value="1"/>
</dbReference>
<gene>
    <name evidence="1" type="ORF">N8M53_07965</name>
</gene>
<sequence>MTLDSFLAKVTQTPDMVMFDETMAVIDAHYDYAPTRFTNGDLANKAGQNTGSCKVLAFCQLHELTEAQTLACFGGYYREDVLSNPSGTDHKNIRNFMVTGWKGVSFDKMPLKAKTRAHS</sequence>
<dbReference type="EMBL" id="CP114588">
    <property type="protein sequence ID" value="WBA07795.1"/>
    <property type="molecule type" value="Genomic_DNA"/>
</dbReference>
<dbReference type="Proteomes" id="UP001164748">
    <property type="component" value="Chromosome"/>
</dbReference>
<dbReference type="RefSeq" id="WP_046075234.1">
    <property type="nucleotide sequence ID" value="NZ_CP114588.1"/>
</dbReference>
<dbReference type="InterPro" id="IPR014984">
    <property type="entry name" value="HopJ"/>
</dbReference>